<name>A0A6M3K4F3_9ZZZZ</name>
<gene>
    <name evidence="2" type="ORF">MM415A01383_0011</name>
    <name evidence="1" type="ORF">MM415B01946_0011</name>
</gene>
<reference evidence="2" key="1">
    <citation type="submission" date="2020-03" db="EMBL/GenBank/DDBJ databases">
        <title>The deep terrestrial virosphere.</title>
        <authorList>
            <person name="Holmfeldt K."/>
            <person name="Nilsson E."/>
            <person name="Simone D."/>
            <person name="Lopez-Fernandez M."/>
            <person name="Wu X."/>
            <person name="de Brujin I."/>
            <person name="Lundin D."/>
            <person name="Andersson A."/>
            <person name="Bertilsson S."/>
            <person name="Dopson M."/>
        </authorList>
    </citation>
    <scope>NUCLEOTIDE SEQUENCE</scope>
    <source>
        <strain evidence="2">MM415A01383</strain>
        <strain evidence="1">MM415B01946</strain>
    </source>
</reference>
<proteinExistence type="predicted"/>
<accession>A0A6M3K4F3</accession>
<evidence type="ECO:0000313" key="2">
    <source>
        <dbReference type="EMBL" id="QJA76984.1"/>
    </source>
</evidence>
<organism evidence="2">
    <name type="scientific">viral metagenome</name>
    <dbReference type="NCBI Taxonomy" id="1070528"/>
    <lineage>
        <taxon>unclassified sequences</taxon>
        <taxon>metagenomes</taxon>
        <taxon>organismal metagenomes</taxon>
    </lineage>
</organism>
<sequence>MTLSVGSGRKVVTTAGTAEVLESSAREVIGVIITAETDQTDYVVVGDSTVVEADTTRTGLPLYGGDSVTLYGVDLNKIYIDVATSGYGVTYLWWG</sequence>
<dbReference type="EMBL" id="MT142256">
    <property type="protein sequence ID" value="QJA76984.1"/>
    <property type="molecule type" value="Genomic_DNA"/>
</dbReference>
<evidence type="ECO:0000313" key="1">
    <source>
        <dbReference type="EMBL" id="QJA55988.1"/>
    </source>
</evidence>
<dbReference type="EMBL" id="MT141193">
    <property type="protein sequence ID" value="QJA55988.1"/>
    <property type="molecule type" value="Genomic_DNA"/>
</dbReference>
<protein>
    <submittedName>
        <fullName evidence="2">Uncharacterized protein</fullName>
    </submittedName>
</protein>
<dbReference type="AlphaFoldDB" id="A0A6M3K4F3"/>